<dbReference type="RefSeq" id="WP_147014301.1">
    <property type="nucleotide sequence ID" value="NZ_VORB01000005.1"/>
</dbReference>
<organism evidence="1 2">
    <name type="scientific">Luteibaculum oceani</name>
    <dbReference type="NCBI Taxonomy" id="1294296"/>
    <lineage>
        <taxon>Bacteria</taxon>
        <taxon>Pseudomonadati</taxon>
        <taxon>Bacteroidota</taxon>
        <taxon>Flavobacteriia</taxon>
        <taxon>Flavobacteriales</taxon>
        <taxon>Luteibaculaceae</taxon>
        <taxon>Luteibaculum</taxon>
    </lineage>
</organism>
<sequence>MIDFIKARCTDKEWIENILVENPEHFNTNQKLKCSDGEITYPLMGNLENLRIKVTERDAYLSGSLHKYFNLKKIGKAANCDQFSFCDLIESIKLLQIDLQNYDLRKTVITQLESGFNIEVDNCQELIRNKILMEKFRLFTANGDNTRIDQRNFRRDDYVMKIYHKGKEHENEELCSYELLRFEVKITRSRVLKNMGICSLLDLKRLDCFNSIYKSLISRFKNLTIIDELNPKELRDHSSKEIILFKDGINPFYWNNLRGTDSSRKKKAFNRLLENLNLLNTKRDIMHKISQQYGFMIHGTSLKPSPSQC</sequence>
<dbReference type="AlphaFoldDB" id="A0A5C6V4T1"/>
<protein>
    <submittedName>
        <fullName evidence="1">Uncharacterized protein</fullName>
    </submittedName>
</protein>
<dbReference type="OrthoDB" id="795069at2"/>
<dbReference type="EMBL" id="VORB01000005">
    <property type="protein sequence ID" value="TXC78778.1"/>
    <property type="molecule type" value="Genomic_DNA"/>
</dbReference>
<accession>A0A5C6V4T1</accession>
<evidence type="ECO:0000313" key="2">
    <source>
        <dbReference type="Proteomes" id="UP000321168"/>
    </source>
</evidence>
<dbReference type="Proteomes" id="UP000321168">
    <property type="component" value="Unassembled WGS sequence"/>
</dbReference>
<comment type="caution">
    <text evidence="1">The sequence shown here is derived from an EMBL/GenBank/DDBJ whole genome shotgun (WGS) entry which is preliminary data.</text>
</comment>
<proteinExistence type="predicted"/>
<gene>
    <name evidence="1" type="ORF">FRX97_06055</name>
</gene>
<name>A0A5C6V4T1_9FLAO</name>
<reference evidence="1 2" key="1">
    <citation type="submission" date="2019-08" db="EMBL/GenBank/DDBJ databases">
        <title>Genome of Luteibaculum oceani JCM 18817.</title>
        <authorList>
            <person name="Bowman J.P."/>
        </authorList>
    </citation>
    <scope>NUCLEOTIDE SEQUENCE [LARGE SCALE GENOMIC DNA]</scope>
    <source>
        <strain evidence="1 2">JCM 18817</strain>
    </source>
</reference>
<keyword evidence="2" id="KW-1185">Reference proteome</keyword>
<evidence type="ECO:0000313" key="1">
    <source>
        <dbReference type="EMBL" id="TXC78778.1"/>
    </source>
</evidence>